<sequence length="111" mass="12027">MDADGLPLQGIGSPDPSGGEVQPSPPDMLAEPVHNHTRCWRCGADLEADPVTRRLAEREGLEQIVAAYEAEHGPLSEEDVARAQAVFDAAERREAEWQSRQKRKLGGGGLD</sequence>
<dbReference type="Proteomes" id="UP000546642">
    <property type="component" value="Unassembled WGS sequence"/>
</dbReference>
<evidence type="ECO:0000256" key="1">
    <source>
        <dbReference type="SAM" id="MobiDB-lite"/>
    </source>
</evidence>
<evidence type="ECO:0000313" key="2">
    <source>
        <dbReference type="EMBL" id="MBB6170129.1"/>
    </source>
</evidence>
<keyword evidence="3" id="KW-1185">Reference proteome</keyword>
<feature type="region of interest" description="Disordered" evidence="1">
    <location>
        <begin position="1"/>
        <end position="32"/>
    </location>
</feature>
<dbReference type="RefSeq" id="WP_184072557.1">
    <property type="nucleotide sequence ID" value="NZ_JACHDS010000001.1"/>
</dbReference>
<gene>
    <name evidence="2" type="ORF">HNR23_000189</name>
</gene>
<reference evidence="2 3" key="1">
    <citation type="submission" date="2020-08" db="EMBL/GenBank/DDBJ databases">
        <title>Sequencing the genomes of 1000 actinobacteria strains.</title>
        <authorList>
            <person name="Klenk H.-P."/>
        </authorList>
    </citation>
    <scope>NUCLEOTIDE SEQUENCE [LARGE SCALE GENOMIC DNA]</scope>
    <source>
        <strain evidence="2 3">DSM 46659</strain>
    </source>
</reference>
<protein>
    <submittedName>
        <fullName evidence="2">Uncharacterized protein</fullName>
    </submittedName>
</protein>
<proteinExistence type="predicted"/>
<name>A0A7W9YDL5_9ACTN</name>
<dbReference type="EMBL" id="JACHDS010000001">
    <property type="protein sequence ID" value="MBB6170129.1"/>
    <property type="molecule type" value="Genomic_DNA"/>
</dbReference>
<comment type="caution">
    <text evidence="2">The sequence shown here is derived from an EMBL/GenBank/DDBJ whole genome shotgun (WGS) entry which is preliminary data.</text>
</comment>
<evidence type="ECO:0000313" key="3">
    <source>
        <dbReference type="Proteomes" id="UP000546642"/>
    </source>
</evidence>
<dbReference type="AlphaFoldDB" id="A0A7W9YDL5"/>
<accession>A0A7W9YDL5</accession>
<organism evidence="2 3">
    <name type="scientific">Nocardiopsis mwathae</name>
    <dbReference type="NCBI Taxonomy" id="1472723"/>
    <lineage>
        <taxon>Bacteria</taxon>
        <taxon>Bacillati</taxon>
        <taxon>Actinomycetota</taxon>
        <taxon>Actinomycetes</taxon>
        <taxon>Streptosporangiales</taxon>
        <taxon>Nocardiopsidaceae</taxon>
        <taxon>Nocardiopsis</taxon>
    </lineage>
</organism>